<proteinExistence type="predicted"/>
<accession>A0A6G1F232</accession>
<gene>
    <name evidence="1" type="ORF">E2562_038269</name>
</gene>
<sequence>MPSRCLAASSSCCRLAVCELQLALLFPRLEDGEGVPLALEFPQGIRGLLPRCDGLDTFYVQGGVFLFHLGHVMVVNRLGHADKRLQLLAPFLEVGLLCG</sequence>
<reference evidence="1 2" key="1">
    <citation type="submission" date="2019-11" db="EMBL/GenBank/DDBJ databases">
        <title>Whole genome sequence of Oryza granulata.</title>
        <authorList>
            <person name="Li W."/>
        </authorList>
    </citation>
    <scope>NUCLEOTIDE SEQUENCE [LARGE SCALE GENOMIC DNA]</scope>
    <source>
        <strain evidence="2">cv. Menghai</strain>
        <tissue evidence="1">Leaf</tissue>
    </source>
</reference>
<comment type="caution">
    <text evidence="1">The sequence shown here is derived from an EMBL/GenBank/DDBJ whole genome shotgun (WGS) entry which is preliminary data.</text>
</comment>
<name>A0A6G1F232_9ORYZ</name>
<evidence type="ECO:0000313" key="1">
    <source>
        <dbReference type="EMBL" id="KAF0930950.1"/>
    </source>
</evidence>
<dbReference type="Proteomes" id="UP000479710">
    <property type="component" value="Unassembled WGS sequence"/>
</dbReference>
<dbReference type="AlphaFoldDB" id="A0A6G1F232"/>
<organism evidence="1 2">
    <name type="scientific">Oryza meyeriana var. granulata</name>
    <dbReference type="NCBI Taxonomy" id="110450"/>
    <lineage>
        <taxon>Eukaryota</taxon>
        <taxon>Viridiplantae</taxon>
        <taxon>Streptophyta</taxon>
        <taxon>Embryophyta</taxon>
        <taxon>Tracheophyta</taxon>
        <taxon>Spermatophyta</taxon>
        <taxon>Magnoliopsida</taxon>
        <taxon>Liliopsida</taxon>
        <taxon>Poales</taxon>
        <taxon>Poaceae</taxon>
        <taxon>BOP clade</taxon>
        <taxon>Oryzoideae</taxon>
        <taxon>Oryzeae</taxon>
        <taxon>Oryzinae</taxon>
        <taxon>Oryza</taxon>
        <taxon>Oryza meyeriana</taxon>
    </lineage>
</organism>
<dbReference type="EMBL" id="SPHZ02000002">
    <property type="protein sequence ID" value="KAF0930950.1"/>
    <property type="molecule type" value="Genomic_DNA"/>
</dbReference>
<protein>
    <submittedName>
        <fullName evidence="1">Uncharacterized protein</fullName>
    </submittedName>
</protein>
<evidence type="ECO:0000313" key="2">
    <source>
        <dbReference type="Proteomes" id="UP000479710"/>
    </source>
</evidence>
<keyword evidence="2" id="KW-1185">Reference proteome</keyword>